<sequence length="121" mass="12829">MAVEFRVFPGGGSQMDSLRDWMGGHPGVEVTVVERPPEPNSQGTVWDFLAVVCAAGGPLVAAVQALHLWIGAQTTDIELEVGDRRFKVTGRNAEAVLREVIETARQLEAGQGEAGGTDESA</sequence>
<gene>
    <name evidence="1" type="ORF">DMT42_14540</name>
</gene>
<protein>
    <submittedName>
        <fullName evidence="1">Uncharacterized protein</fullName>
    </submittedName>
</protein>
<evidence type="ECO:0000313" key="2">
    <source>
        <dbReference type="Proteomes" id="UP000247634"/>
    </source>
</evidence>
<name>A0A2U9P2K8_STRAS</name>
<dbReference type="OrthoDB" id="3707465at2"/>
<proteinExistence type="predicted"/>
<accession>A0A2U9P2K8</accession>
<organism evidence="1 2">
    <name type="scientific">Streptomyces actuosus</name>
    <dbReference type="NCBI Taxonomy" id="1885"/>
    <lineage>
        <taxon>Bacteria</taxon>
        <taxon>Bacillati</taxon>
        <taxon>Actinomycetota</taxon>
        <taxon>Actinomycetes</taxon>
        <taxon>Kitasatosporales</taxon>
        <taxon>Streptomycetaceae</taxon>
        <taxon>Streptomyces</taxon>
    </lineage>
</organism>
<dbReference type="Pfam" id="PF19953">
    <property type="entry name" value="EACC1"/>
    <property type="match status" value="1"/>
</dbReference>
<dbReference type="Proteomes" id="UP000247634">
    <property type="component" value="Chromosome"/>
</dbReference>
<evidence type="ECO:0000313" key="1">
    <source>
        <dbReference type="EMBL" id="AWT43415.1"/>
    </source>
</evidence>
<keyword evidence="2" id="KW-1185">Reference proteome</keyword>
<dbReference type="RefSeq" id="WP_110628333.1">
    <property type="nucleotide sequence ID" value="NZ_CP029788.1"/>
</dbReference>
<reference evidence="1 2" key="1">
    <citation type="submission" date="2018-06" db="EMBL/GenBank/DDBJ databases">
        <title>The complete genome sequence of a nosiheptide producer Streptomyces actuosus ATCC 25421: deducing the ability of producing a new class III lantibiotics.</title>
        <authorList>
            <person name="Liu W."/>
            <person name="Sun F."/>
            <person name="Hu Y."/>
        </authorList>
    </citation>
    <scope>NUCLEOTIDE SEQUENCE [LARGE SCALE GENOMIC DNA]</scope>
    <source>
        <strain evidence="1 2">ATCC 25421</strain>
    </source>
</reference>
<dbReference type="EMBL" id="CP029788">
    <property type="protein sequence ID" value="AWT43415.1"/>
    <property type="molecule type" value="Genomic_DNA"/>
</dbReference>
<dbReference type="InterPro" id="IPR045428">
    <property type="entry name" value="EACC1"/>
</dbReference>
<dbReference type="KEGG" id="sact:DMT42_14540"/>
<dbReference type="AlphaFoldDB" id="A0A2U9P2K8"/>